<dbReference type="STRING" id="1798384.A3D03_04100"/>
<gene>
    <name evidence="3" type="ORF">A3D03_04100</name>
</gene>
<dbReference type="Gene3D" id="1.20.59.10">
    <property type="entry name" value="Chorismate mutase"/>
    <property type="match status" value="1"/>
</dbReference>
<dbReference type="EMBL" id="MFJN01000034">
    <property type="protein sequence ID" value="OGG20846.1"/>
    <property type="molecule type" value="Genomic_DNA"/>
</dbReference>
<accession>A0A1F6A8E1</accession>
<dbReference type="AlphaFoldDB" id="A0A1F6A8E1"/>
<keyword evidence="1" id="KW-0413">Isomerase</keyword>
<evidence type="ECO:0000259" key="2">
    <source>
        <dbReference type="PROSITE" id="PS51168"/>
    </source>
</evidence>
<evidence type="ECO:0000256" key="1">
    <source>
        <dbReference type="ARBA" id="ARBA00023235"/>
    </source>
</evidence>
<dbReference type="InterPro" id="IPR051331">
    <property type="entry name" value="Chorismate_mutase-related"/>
</dbReference>
<dbReference type="PANTHER" id="PTHR38041:SF1">
    <property type="entry name" value="CHORISMATE MUTASE"/>
    <property type="match status" value="1"/>
</dbReference>
<feature type="domain" description="Chorismate mutase" evidence="2">
    <location>
        <begin position="1"/>
        <end position="87"/>
    </location>
</feature>
<name>A0A1F6A8E1_9BACT</name>
<dbReference type="InterPro" id="IPR036979">
    <property type="entry name" value="CM_dom_sf"/>
</dbReference>
<dbReference type="GO" id="GO:0046417">
    <property type="term" value="P:chorismate metabolic process"/>
    <property type="evidence" value="ECO:0007669"/>
    <property type="project" value="InterPro"/>
</dbReference>
<dbReference type="GO" id="GO:0009697">
    <property type="term" value="P:salicylic acid biosynthetic process"/>
    <property type="evidence" value="ECO:0007669"/>
    <property type="project" value="TreeGrafter"/>
</dbReference>
<reference evidence="3 4" key="1">
    <citation type="journal article" date="2016" name="Nat. Commun.">
        <title>Thousands of microbial genomes shed light on interconnected biogeochemical processes in an aquifer system.</title>
        <authorList>
            <person name="Anantharaman K."/>
            <person name="Brown C.T."/>
            <person name="Hug L.A."/>
            <person name="Sharon I."/>
            <person name="Castelle C.J."/>
            <person name="Probst A.J."/>
            <person name="Thomas B.C."/>
            <person name="Singh A."/>
            <person name="Wilkins M.J."/>
            <person name="Karaoz U."/>
            <person name="Brodie E.L."/>
            <person name="Williams K.H."/>
            <person name="Hubbard S.S."/>
            <person name="Banfield J.F."/>
        </authorList>
    </citation>
    <scope>NUCLEOTIDE SEQUENCE [LARGE SCALE GENOMIC DNA]</scope>
</reference>
<dbReference type="GO" id="GO:0004106">
    <property type="term" value="F:chorismate mutase activity"/>
    <property type="evidence" value="ECO:0007669"/>
    <property type="project" value="InterPro"/>
</dbReference>
<dbReference type="PANTHER" id="PTHR38041">
    <property type="entry name" value="CHORISMATE MUTASE"/>
    <property type="match status" value="1"/>
</dbReference>
<comment type="caution">
    <text evidence="3">The sequence shown here is derived from an EMBL/GenBank/DDBJ whole genome shotgun (WGS) entry which is preliminary data.</text>
</comment>
<dbReference type="Pfam" id="PF01817">
    <property type="entry name" value="CM_2"/>
    <property type="match status" value="1"/>
</dbReference>
<dbReference type="InterPro" id="IPR036263">
    <property type="entry name" value="Chorismate_II_sf"/>
</dbReference>
<evidence type="ECO:0000313" key="4">
    <source>
        <dbReference type="Proteomes" id="UP000177092"/>
    </source>
</evidence>
<dbReference type="Proteomes" id="UP000177092">
    <property type="component" value="Unassembled WGS sequence"/>
</dbReference>
<dbReference type="SUPFAM" id="SSF48600">
    <property type="entry name" value="Chorismate mutase II"/>
    <property type="match status" value="1"/>
</dbReference>
<dbReference type="PROSITE" id="PS51168">
    <property type="entry name" value="CHORISMATE_MUT_2"/>
    <property type="match status" value="1"/>
</dbReference>
<dbReference type="InterPro" id="IPR002701">
    <property type="entry name" value="CM_II_prokaryot"/>
</dbReference>
<evidence type="ECO:0000313" key="3">
    <source>
        <dbReference type="EMBL" id="OGG20846.1"/>
    </source>
</evidence>
<protein>
    <recommendedName>
        <fullName evidence="2">Chorismate mutase domain-containing protein</fullName>
    </recommendedName>
</protein>
<sequence length="87" mass="10298">MNLEEIRREIDKIDKDIIQLIKKRLDLAVLAGNNKINNNLRLIDLKREKEILIKVKDRCKLLNLNNGIILKIFKLIILISRDKQELI</sequence>
<proteinExistence type="predicted"/>
<dbReference type="SMART" id="SM00830">
    <property type="entry name" value="CM_2"/>
    <property type="match status" value="1"/>
</dbReference>
<organism evidence="3 4">
    <name type="scientific">Candidatus Gottesmanbacteria bacterium RIFCSPHIGHO2_02_FULL_40_13</name>
    <dbReference type="NCBI Taxonomy" id="1798384"/>
    <lineage>
        <taxon>Bacteria</taxon>
        <taxon>Candidatus Gottesmaniibacteriota</taxon>
    </lineage>
</organism>